<proteinExistence type="predicted"/>
<protein>
    <recommendedName>
        <fullName evidence="1">Ricin B lectin domain-containing protein</fullName>
    </recommendedName>
</protein>
<name>A0A0C3NKE0_PHLG1</name>
<dbReference type="AlphaFoldDB" id="A0A0C3NKE0"/>
<gene>
    <name evidence="2" type="ORF">PHLGIDRAFT_151139</name>
</gene>
<dbReference type="HOGENOM" id="CLU_912489_0_0_1"/>
<keyword evidence="3" id="KW-1185">Reference proteome</keyword>
<evidence type="ECO:0000313" key="3">
    <source>
        <dbReference type="Proteomes" id="UP000053257"/>
    </source>
</evidence>
<dbReference type="Gene3D" id="2.80.10.50">
    <property type="match status" value="2"/>
</dbReference>
<dbReference type="InterPro" id="IPR035992">
    <property type="entry name" value="Ricin_B-like_lectins"/>
</dbReference>
<dbReference type="OrthoDB" id="2796449at2759"/>
<dbReference type="SUPFAM" id="SSF50370">
    <property type="entry name" value="Ricin B-like lectins"/>
    <property type="match status" value="1"/>
</dbReference>
<feature type="domain" description="Ricin B lectin" evidence="1">
    <location>
        <begin position="162"/>
        <end position="236"/>
    </location>
</feature>
<reference evidence="2 3" key="1">
    <citation type="journal article" date="2014" name="PLoS Genet.">
        <title>Analysis of the Phlebiopsis gigantea genome, transcriptome and secretome provides insight into its pioneer colonization strategies of wood.</title>
        <authorList>
            <person name="Hori C."/>
            <person name="Ishida T."/>
            <person name="Igarashi K."/>
            <person name="Samejima M."/>
            <person name="Suzuki H."/>
            <person name="Master E."/>
            <person name="Ferreira P."/>
            <person name="Ruiz-Duenas F.J."/>
            <person name="Held B."/>
            <person name="Canessa P."/>
            <person name="Larrondo L.F."/>
            <person name="Schmoll M."/>
            <person name="Druzhinina I.S."/>
            <person name="Kubicek C.P."/>
            <person name="Gaskell J.A."/>
            <person name="Kersten P."/>
            <person name="St John F."/>
            <person name="Glasner J."/>
            <person name="Sabat G."/>
            <person name="Splinter BonDurant S."/>
            <person name="Syed K."/>
            <person name="Yadav J."/>
            <person name="Mgbeahuruike A.C."/>
            <person name="Kovalchuk A."/>
            <person name="Asiegbu F.O."/>
            <person name="Lackner G."/>
            <person name="Hoffmeister D."/>
            <person name="Rencoret J."/>
            <person name="Gutierrez A."/>
            <person name="Sun H."/>
            <person name="Lindquist E."/>
            <person name="Barry K."/>
            <person name="Riley R."/>
            <person name="Grigoriev I.V."/>
            <person name="Henrissat B."/>
            <person name="Kues U."/>
            <person name="Berka R.M."/>
            <person name="Martinez A.T."/>
            <person name="Covert S.F."/>
            <person name="Blanchette R.A."/>
            <person name="Cullen D."/>
        </authorList>
    </citation>
    <scope>NUCLEOTIDE SEQUENCE [LARGE SCALE GENOMIC DNA]</scope>
    <source>
        <strain evidence="2 3">11061_1 CR5-6</strain>
    </source>
</reference>
<dbReference type="InterPro" id="IPR000772">
    <property type="entry name" value="Ricin_B_lectin"/>
</dbReference>
<sequence>MSPASSPPRIRSGLYEITDCVSGHYLHTISTSAYNQFCDGALILQENLTPLGKWEIASVGDGFTIKQVASGLYCSLVDGEQLLSQTVVLSSTPTVWSITYEDVPLRTVRITWSTTDLCWDTPPSGRGRLISLGKISSEKSEKLSLHMKWCLRPASEDISGAVPPGIYALQNKASGTYVSLAPNERDVCCYPENDLGKAEVKQWEILPLGAGYTIRLVGTDQYCTLQDSISNGGKISLSNLPTAWKVVATRSPLNAVKGAQVVQIFWASTQFCWELHNGQATSGNQ</sequence>
<evidence type="ECO:0000259" key="1">
    <source>
        <dbReference type="Pfam" id="PF14200"/>
    </source>
</evidence>
<dbReference type="Proteomes" id="UP000053257">
    <property type="component" value="Unassembled WGS sequence"/>
</dbReference>
<dbReference type="Pfam" id="PF14200">
    <property type="entry name" value="RicinB_lectin_2"/>
    <property type="match status" value="1"/>
</dbReference>
<organism evidence="2 3">
    <name type="scientific">Phlebiopsis gigantea (strain 11061_1 CR5-6)</name>
    <name type="common">White-rot fungus</name>
    <name type="synonym">Peniophora gigantea</name>
    <dbReference type="NCBI Taxonomy" id="745531"/>
    <lineage>
        <taxon>Eukaryota</taxon>
        <taxon>Fungi</taxon>
        <taxon>Dikarya</taxon>
        <taxon>Basidiomycota</taxon>
        <taxon>Agaricomycotina</taxon>
        <taxon>Agaricomycetes</taxon>
        <taxon>Polyporales</taxon>
        <taxon>Phanerochaetaceae</taxon>
        <taxon>Phlebiopsis</taxon>
    </lineage>
</organism>
<accession>A0A0C3NKE0</accession>
<evidence type="ECO:0000313" key="2">
    <source>
        <dbReference type="EMBL" id="KIP05454.1"/>
    </source>
</evidence>
<dbReference type="EMBL" id="KN840543">
    <property type="protein sequence ID" value="KIP05454.1"/>
    <property type="molecule type" value="Genomic_DNA"/>
</dbReference>